<gene>
    <name evidence="1" type="ORF">HMPREF0010_02406</name>
</gene>
<dbReference type="Proteomes" id="UP000005740">
    <property type="component" value="Unassembled WGS sequence"/>
</dbReference>
<dbReference type="SUPFAM" id="SSF103370">
    <property type="entry name" value="NinB"/>
    <property type="match status" value="1"/>
</dbReference>
<proteinExistence type="predicted"/>
<dbReference type="InterPro" id="IPR036619">
    <property type="entry name" value="NinB_sf"/>
</dbReference>
<organism evidence="1 2">
    <name type="scientific">Acinetobacter baumannii (strain ATCC 19606 / DSM 30007 / JCM 6841 / CCUG 19606 / CIP 70.34 / NBRC 109757 / NCIMB 12457 / NCTC 12156 / 81)</name>
    <dbReference type="NCBI Taxonomy" id="575584"/>
    <lineage>
        <taxon>Bacteria</taxon>
        <taxon>Pseudomonadati</taxon>
        <taxon>Pseudomonadota</taxon>
        <taxon>Gammaproteobacteria</taxon>
        <taxon>Moraxellales</taxon>
        <taxon>Moraxellaceae</taxon>
        <taxon>Acinetobacter</taxon>
        <taxon>Acinetobacter calcoaceticus/baumannii complex</taxon>
    </lineage>
</organism>
<dbReference type="AlphaFoldDB" id="D0CCC6"/>
<reference evidence="2" key="1">
    <citation type="journal article" date="2012" name="PLoS ONE">
        <title>The success of Acinetobacter species; genetic, metabolic and virulence attributes.</title>
        <authorList>
            <person name="Peleg A.Y."/>
            <person name="de Breij A."/>
            <person name="Adams M.D."/>
            <person name="Cerqueira G.M."/>
            <person name="Mocali S."/>
            <person name="Galardini M."/>
            <person name="Nibbering P.H."/>
            <person name="Earl A.M."/>
            <person name="Ward D.V."/>
            <person name="Paterson D.L."/>
            <person name="Seifert H."/>
            <person name="Dijkshoorn L."/>
        </authorList>
    </citation>
    <scope>NUCLEOTIDE SEQUENCE [LARGE SCALE GENOMIC DNA]</scope>
    <source>
        <strain evidence="2">ATCC 19606 / DSM 30007 / JCM 6841 / CCUG 19606 / CIP 70.34 / NBRC 109757 / NCIMB 12457 / NCTC 12156 / 81</strain>
    </source>
</reference>
<evidence type="ECO:0000313" key="1">
    <source>
        <dbReference type="EMBL" id="EEX03364.1"/>
    </source>
</evidence>
<accession>D0CCC6</accession>
<dbReference type="InterPro" id="IPR008711">
    <property type="entry name" value="Recombinase_NinB"/>
</dbReference>
<name>D0CCC6_ACIB2</name>
<dbReference type="EMBL" id="GG704575">
    <property type="protein sequence ID" value="EEX03364.1"/>
    <property type="molecule type" value="Genomic_DNA"/>
</dbReference>
<dbReference type="Gene3D" id="1.10.3790.10">
    <property type="entry name" value="NinB"/>
    <property type="match status" value="1"/>
</dbReference>
<protein>
    <recommendedName>
        <fullName evidence="3">NinB family protein</fullName>
    </recommendedName>
</protein>
<dbReference type="Pfam" id="PF05772">
    <property type="entry name" value="NinB"/>
    <property type="match status" value="1"/>
</dbReference>
<evidence type="ECO:0008006" key="3">
    <source>
        <dbReference type="Google" id="ProtNLM"/>
    </source>
</evidence>
<evidence type="ECO:0000313" key="2">
    <source>
        <dbReference type="Proteomes" id="UP000005740"/>
    </source>
</evidence>
<sequence length="162" mass="18952">MIRCFEMEPRFVIKNHSDINYVIGYLNTNHAKAASEGKPLVVTIKPQSTKRSLNQNALYWEWMQEIQNKTGQDKEDCHFEFKKKFLIHILRRDDEEYAEMCHAITMLKQSESEQYEAVANGVIRETSTTRLSTKQFSEYMGLIQAYASKELGVFLRSPDDPY</sequence>
<dbReference type="BioCyc" id="ABAU575584-HMP:GM69-2441-MONOMER"/>